<keyword evidence="2" id="KW-0732">Signal</keyword>
<dbReference type="EMBL" id="BTRK01000002">
    <property type="protein sequence ID" value="GMR38830.1"/>
    <property type="molecule type" value="Genomic_DNA"/>
</dbReference>
<reference evidence="4" key="1">
    <citation type="submission" date="2022-10" db="EMBL/GenBank/DDBJ databases">
        <title>Genome assembly of Pristionchus species.</title>
        <authorList>
            <person name="Yoshida K."/>
            <person name="Sommer R.J."/>
        </authorList>
    </citation>
    <scope>NUCLEOTIDE SEQUENCE [LARGE SCALE GENOMIC DNA]</scope>
    <source>
        <strain evidence="4">RS5460</strain>
    </source>
</reference>
<evidence type="ECO:0000256" key="1">
    <source>
        <dbReference type="SAM" id="Coils"/>
    </source>
</evidence>
<organism evidence="3 4">
    <name type="scientific">Pristionchus mayeri</name>
    <dbReference type="NCBI Taxonomy" id="1317129"/>
    <lineage>
        <taxon>Eukaryota</taxon>
        <taxon>Metazoa</taxon>
        <taxon>Ecdysozoa</taxon>
        <taxon>Nematoda</taxon>
        <taxon>Chromadorea</taxon>
        <taxon>Rhabditida</taxon>
        <taxon>Rhabditina</taxon>
        <taxon>Diplogasteromorpha</taxon>
        <taxon>Diplogasteroidea</taxon>
        <taxon>Neodiplogasteridae</taxon>
        <taxon>Pristionchus</taxon>
    </lineage>
</organism>
<evidence type="ECO:0000313" key="4">
    <source>
        <dbReference type="Proteomes" id="UP001328107"/>
    </source>
</evidence>
<feature type="signal peptide" evidence="2">
    <location>
        <begin position="1"/>
        <end position="20"/>
    </location>
</feature>
<dbReference type="AlphaFoldDB" id="A0AAN4ZJK5"/>
<keyword evidence="4" id="KW-1185">Reference proteome</keyword>
<sequence length="86" mass="10231">SHRTMRHLLLAFLIFCFVAARMIDNDHNDELVLSRRAANVLATIRGLRREEKKALENLQDAERAEVEELLEQHELQKRSRKIRRQL</sequence>
<evidence type="ECO:0000256" key="2">
    <source>
        <dbReference type="SAM" id="SignalP"/>
    </source>
</evidence>
<evidence type="ECO:0000313" key="3">
    <source>
        <dbReference type="EMBL" id="GMR38830.1"/>
    </source>
</evidence>
<gene>
    <name evidence="3" type="ORF">PMAYCL1PPCAC_09025</name>
</gene>
<feature type="coiled-coil region" evidence="1">
    <location>
        <begin position="41"/>
        <end position="72"/>
    </location>
</feature>
<accession>A0AAN4ZJK5</accession>
<name>A0AAN4ZJK5_9BILA</name>
<feature type="non-terminal residue" evidence="3">
    <location>
        <position position="1"/>
    </location>
</feature>
<proteinExistence type="predicted"/>
<dbReference type="Proteomes" id="UP001328107">
    <property type="component" value="Unassembled WGS sequence"/>
</dbReference>
<feature type="chain" id="PRO_5042942150" evidence="2">
    <location>
        <begin position="21"/>
        <end position="86"/>
    </location>
</feature>
<keyword evidence="1" id="KW-0175">Coiled coil</keyword>
<protein>
    <submittedName>
        <fullName evidence="3">Uncharacterized protein</fullName>
    </submittedName>
</protein>
<comment type="caution">
    <text evidence="3">The sequence shown here is derived from an EMBL/GenBank/DDBJ whole genome shotgun (WGS) entry which is preliminary data.</text>
</comment>